<reference evidence="11" key="2">
    <citation type="journal article" date="2022" name="Proc. Natl. Acad. Sci. U.S.A.">
        <title>Diploid-dominant life cycles characterize the early evolution of Fungi.</title>
        <authorList>
            <person name="Amses K.R."/>
            <person name="Simmons D.R."/>
            <person name="Longcore J.E."/>
            <person name="Mondo S.J."/>
            <person name="Seto K."/>
            <person name="Jeronimo G.H."/>
            <person name="Bonds A.E."/>
            <person name="Quandt C.A."/>
            <person name="Davis W.J."/>
            <person name="Chang Y."/>
            <person name="Federici B.A."/>
            <person name="Kuo A."/>
            <person name="LaButti K."/>
            <person name="Pangilinan J."/>
            <person name="Andreopoulos W."/>
            <person name="Tritt A."/>
            <person name="Riley R."/>
            <person name="Hundley H."/>
            <person name="Johnson J."/>
            <person name="Lipzen A."/>
            <person name="Barry K."/>
            <person name="Lang B.F."/>
            <person name="Cuomo C.A."/>
            <person name="Buchler N.E."/>
            <person name="Grigoriev I.V."/>
            <person name="Spatafora J.W."/>
            <person name="Stajich J.E."/>
            <person name="James T.Y."/>
        </authorList>
    </citation>
    <scope>NUCLEOTIDE SEQUENCE</scope>
    <source>
        <strain evidence="11">AG</strain>
    </source>
</reference>
<keyword evidence="9" id="KW-0732">Signal</keyword>
<evidence type="ECO:0000256" key="2">
    <source>
        <dbReference type="ARBA" id="ARBA00002704"/>
    </source>
</evidence>
<evidence type="ECO:0000259" key="10">
    <source>
        <dbReference type="SMART" id="SM00095"/>
    </source>
</evidence>
<dbReference type="Proteomes" id="UP001206595">
    <property type="component" value="Unassembled WGS sequence"/>
</dbReference>
<dbReference type="InterPro" id="IPR023419">
    <property type="entry name" value="Transthyretin_CS"/>
</dbReference>
<dbReference type="AlphaFoldDB" id="A0AAD5HCK2"/>
<dbReference type="InterPro" id="IPR014306">
    <property type="entry name" value="Hydroxyisourate_hydrolase"/>
</dbReference>
<evidence type="ECO:0000313" key="12">
    <source>
        <dbReference type="Proteomes" id="UP001206595"/>
    </source>
</evidence>
<dbReference type="GO" id="GO:0006144">
    <property type="term" value="P:purine nucleobase metabolic process"/>
    <property type="evidence" value="ECO:0007669"/>
    <property type="project" value="UniProtKB-KW"/>
</dbReference>
<protein>
    <recommendedName>
        <fullName evidence="5">hydroxyisourate hydrolase</fullName>
        <ecNumber evidence="5">3.5.2.17</ecNumber>
    </recommendedName>
</protein>
<evidence type="ECO:0000256" key="3">
    <source>
        <dbReference type="ARBA" id="ARBA00009850"/>
    </source>
</evidence>
<keyword evidence="7" id="KW-0378">Hydrolase</keyword>
<gene>
    <name evidence="11" type="ORF">K450DRAFT_243023</name>
</gene>
<dbReference type="RefSeq" id="XP_051444156.1">
    <property type="nucleotide sequence ID" value="XM_051589354.1"/>
</dbReference>
<keyword evidence="6" id="KW-0659">Purine metabolism</keyword>
<dbReference type="InterPro" id="IPR000895">
    <property type="entry name" value="Transthyretin/HIU_hydrolase"/>
</dbReference>
<dbReference type="InterPro" id="IPR023416">
    <property type="entry name" value="Transthyretin/HIU_hydrolase_d"/>
</dbReference>
<dbReference type="Pfam" id="PF00576">
    <property type="entry name" value="Transthyretin"/>
    <property type="match status" value="1"/>
</dbReference>
<evidence type="ECO:0000256" key="8">
    <source>
        <dbReference type="PIRSR" id="PIRSR600895-51"/>
    </source>
</evidence>
<organism evidence="11 12">
    <name type="scientific">Umbelopsis ramanniana AG</name>
    <dbReference type="NCBI Taxonomy" id="1314678"/>
    <lineage>
        <taxon>Eukaryota</taxon>
        <taxon>Fungi</taxon>
        <taxon>Fungi incertae sedis</taxon>
        <taxon>Mucoromycota</taxon>
        <taxon>Mucoromycotina</taxon>
        <taxon>Umbelopsidomycetes</taxon>
        <taxon>Umbelopsidales</taxon>
        <taxon>Umbelopsidaceae</taxon>
        <taxon>Umbelopsis</taxon>
    </lineage>
</organism>
<comment type="catalytic activity">
    <reaction evidence="1">
        <text>5-hydroxyisourate + H2O = 5-hydroxy-2-oxo-4-ureido-2,5-dihydro-1H-imidazole-5-carboxylate + H(+)</text>
        <dbReference type="Rhea" id="RHEA:23736"/>
        <dbReference type="ChEBI" id="CHEBI:15377"/>
        <dbReference type="ChEBI" id="CHEBI:15378"/>
        <dbReference type="ChEBI" id="CHEBI:18072"/>
        <dbReference type="ChEBI" id="CHEBI:58639"/>
        <dbReference type="EC" id="3.5.2.17"/>
    </reaction>
</comment>
<accession>A0AAD5HCK2</accession>
<comment type="caution">
    <text evidence="11">The sequence shown here is derived from an EMBL/GenBank/DDBJ whole genome shotgun (WGS) entry which is preliminary data.</text>
</comment>
<proteinExistence type="inferred from homology"/>
<dbReference type="GeneID" id="75914699"/>
<evidence type="ECO:0000256" key="5">
    <source>
        <dbReference type="ARBA" id="ARBA00012609"/>
    </source>
</evidence>
<feature type="signal peptide" evidence="9">
    <location>
        <begin position="1"/>
        <end position="24"/>
    </location>
</feature>
<evidence type="ECO:0000256" key="6">
    <source>
        <dbReference type="ARBA" id="ARBA00022631"/>
    </source>
</evidence>
<dbReference type="PRINTS" id="PR00189">
    <property type="entry name" value="TRNSTHYRETIN"/>
</dbReference>
<feature type="binding site" evidence="8">
    <location>
        <position position="159"/>
    </location>
    <ligand>
        <name>substrate</name>
    </ligand>
</feature>
<dbReference type="CDD" id="cd05822">
    <property type="entry name" value="TLP_HIUase"/>
    <property type="match status" value="1"/>
</dbReference>
<evidence type="ECO:0000256" key="9">
    <source>
        <dbReference type="SAM" id="SignalP"/>
    </source>
</evidence>
<feature type="domain" description="Transthyretin/hydroxyisourate hydrolase" evidence="10">
    <location>
        <begin position="46"/>
        <end position="161"/>
    </location>
</feature>
<evidence type="ECO:0000256" key="7">
    <source>
        <dbReference type="ARBA" id="ARBA00022801"/>
    </source>
</evidence>
<dbReference type="Gene3D" id="2.60.40.180">
    <property type="entry name" value="Transthyretin/hydroxyisourate hydrolase domain"/>
    <property type="match status" value="1"/>
</dbReference>
<dbReference type="NCBIfam" id="TIGR02962">
    <property type="entry name" value="hdxy_isourate"/>
    <property type="match status" value="1"/>
</dbReference>
<dbReference type="PANTHER" id="PTHR10395:SF7">
    <property type="entry name" value="5-HYDROXYISOURATE HYDROLASE"/>
    <property type="match status" value="1"/>
</dbReference>
<dbReference type="PROSITE" id="PS00769">
    <property type="entry name" value="TRANSTHYRETIN_2"/>
    <property type="match status" value="1"/>
</dbReference>
<dbReference type="GO" id="GO:0033971">
    <property type="term" value="F:hydroxyisourate hydrolase activity"/>
    <property type="evidence" value="ECO:0007669"/>
    <property type="project" value="UniProtKB-EC"/>
</dbReference>
<evidence type="ECO:0000256" key="1">
    <source>
        <dbReference type="ARBA" id="ARBA00001043"/>
    </source>
</evidence>
<dbReference type="InterPro" id="IPR036817">
    <property type="entry name" value="Transthyretin/HIU_hydrolase_sf"/>
</dbReference>
<keyword evidence="12" id="KW-1185">Reference proteome</keyword>
<dbReference type="PANTHER" id="PTHR10395">
    <property type="entry name" value="URICASE AND TRANSTHYRETIN-RELATED"/>
    <property type="match status" value="1"/>
</dbReference>
<dbReference type="SMART" id="SM00095">
    <property type="entry name" value="TR_THY"/>
    <property type="match status" value="1"/>
</dbReference>
<sequence>MHRDSAKPFPSFFFIIFSIFRSLGWPSSLMQARLEAIKNQLQPMSAHKSPVTCHVLIASTGIPGKNVAVKIEQLDQATADFKVLSTSETNDDGRCPTLLPANHQIEKGIYRVTFETKKYFEGQGQACFYPYVQIVFELANPEQHYHIPLLISPYSYTTYRGS</sequence>
<comment type="function">
    <text evidence="2">Catalyzes the hydrolysis of 5-hydroxyisourate (HIU) to 2-oxo-4-hydroxy-4-carboxy-5-ureidoimidazoline (OHCU).</text>
</comment>
<dbReference type="EC" id="3.5.2.17" evidence="5"/>
<comment type="subunit">
    <text evidence="4">Homotetramer.</text>
</comment>
<name>A0AAD5HCK2_UMBRA</name>
<comment type="similarity">
    <text evidence="3">Belongs to the transthyretin family. 5-hydroxyisourate hydrolase subfamily.</text>
</comment>
<feature type="chain" id="PRO_5042137338" description="hydroxyisourate hydrolase" evidence="9">
    <location>
        <begin position="25"/>
        <end position="162"/>
    </location>
</feature>
<evidence type="ECO:0000256" key="4">
    <source>
        <dbReference type="ARBA" id="ARBA00011881"/>
    </source>
</evidence>
<reference evidence="11" key="1">
    <citation type="submission" date="2021-06" db="EMBL/GenBank/DDBJ databases">
        <authorList>
            <consortium name="DOE Joint Genome Institute"/>
            <person name="Mondo S.J."/>
            <person name="Amses K.R."/>
            <person name="Simmons D.R."/>
            <person name="Longcore J.E."/>
            <person name="Seto K."/>
            <person name="Alves G.H."/>
            <person name="Bonds A.E."/>
            <person name="Quandt C.A."/>
            <person name="Davis W.J."/>
            <person name="Chang Y."/>
            <person name="Letcher P.M."/>
            <person name="Powell M.J."/>
            <person name="Kuo A."/>
            <person name="Labutti K."/>
            <person name="Pangilinan J."/>
            <person name="Andreopoulos W."/>
            <person name="Tritt A."/>
            <person name="Riley R."/>
            <person name="Hundley H."/>
            <person name="Johnson J."/>
            <person name="Lipzen A."/>
            <person name="Barry K."/>
            <person name="Berbee M.L."/>
            <person name="Buchler N.E."/>
            <person name="Grigoriev I.V."/>
            <person name="Spatafora J.W."/>
            <person name="Stajich J.E."/>
            <person name="James T.Y."/>
        </authorList>
    </citation>
    <scope>NUCLEOTIDE SEQUENCE</scope>
    <source>
        <strain evidence="11">AG</strain>
    </source>
</reference>
<feature type="binding site" evidence="8">
    <location>
        <position position="94"/>
    </location>
    <ligand>
        <name>substrate</name>
    </ligand>
</feature>
<evidence type="ECO:0000313" key="11">
    <source>
        <dbReference type="EMBL" id="KAI8579152.1"/>
    </source>
</evidence>
<dbReference type="EMBL" id="MU620922">
    <property type="protein sequence ID" value="KAI8579152.1"/>
    <property type="molecule type" value="Genomic_DNA"/>
</dbReference>
<dbReference type="SUPFAM" id="SSF49472">
    <property type="entry name" value="Transthyretin (synonym: prealbumin)"/>
    <property type="match status" value="1"/>
</dbReference>
<feature type="binding site" evidence="8">
    <location>
        <position position="54"/>
    </location>
    <ligand>
        <name>substrate</name>
    </ligand>
</feature>